<dbReference type="InterPro" id="IPR029752">
    <property type="entry name" value="D-isomer_DH_CS1"/>
</dbReference>
<dbReference type="PANTHER" id="PTHR43761:SF1">
    <property type="entry name" value="D-ISOMER SPECIFIC 2-HYDROXYACID DEHYDROGENASE CATALYTIC DOMAIN-CONTAINING PROTEIN-RELATED"/>
    <property type="match status" value="1"/>
</dbReference>
<feature type="domain" description="D-isomer specific 2-hydroxyacid dehydrogenase catalytic" evidence="5">
    <location>
        <begin position="17"/>
        <end position="318"/>
    </location>
</feature>
<dbReference type="InterPro" id="IPR006140">
    <property type="entry name" value="D-isomer_DH_NAD-bd"/>
</dbReference>
<evidence type="ECO:0000256" key="3">
    <source>
        <dbReference type="ARBA" id="ARBA00023027"/>
    </source>
</evidence>
<dbReference type="Gene3D" id="3.40.50.720">
    <property type="entry name" value="NAD(P)-binding Rossmann-like Domain"/>
    <property type="match status" value="2"/>
</dbReference>
<evidence type="ECO:0000259" key="5">
    <source>
        <dbReference type="Pfam" id="PF00389"/>
    </source>
</evidence>
<gene>
    <name evidence="7" type="ORF">IAA16_01880</name>
</gene>
<evidence type="ECO:0000256" key="1">
    <source>
        <dbReference type="ARBA" id="ARBA00005854"/>
    </source>
</evidence>
<protein>
    <submittedName>
        <fullName evidence="7">D-2-hydroxyacid dehydrogenase</fullName>
    </submittedName>
</protein>
<dbReference type="Pfam" id="PF02826">
    <property type="entry name" value="2-Hacid_dh_C"/>
    <property type="match status" value="1"/>
</dbReference>
<dbReference type="PROSITE" id="PS00065">
    <property type="entry name" value="D_2_HYDROXYACID_DH_1"/>
    <property type="match status" value="1"/>
</dbReference>
<dbReference type="InterPro" id="IPR036291">
    <property type="entry name" value="NAD(P)-bd_dom_sf"/>
</dbReference>
<organism evidence="7 8">
    <name type="scientific">Candidatus Treponema excrementipullorum</name>
    <dbReference type="NCBI Taxonomy" id="2838768"/>
    <lineage>
        <taxon>Bacteria</taxon>
        <taxon>Pseudomonadati</taxon>
        <taxon>Spirochaetota</taxon>
        <taxon>Spirochaetia</taxon>
        <taxon>Spirochaetales</taxon>
        <taxon>Treponemataceae</taxon>
        <taxon>Treponema</taxon>
    </lineage>
</organism>
<feature type="domain" description="D-isomer specific 2-hydroxyacid dehydrogenase NAD-binding" evidence="6">
    <location>
        <begin position="107"/>
        <end position="287"/>
    </location>
</feature>
<name>A0A9E2L248_9SPIR</name>
<dbReference type="InterPro" id="IPR006139">
    <property type="entry name" value="D-isomer_2_OHA_DH_cat_dom"/>
</dbReference>
<evidence type="ECO:0000313" key="8">
    <source>
        <dbReference type="Proteomes" id="UP000823914"/>
    </source>
</evidence>
<dbReference type="InterPro" id="IPR050418">
    <property type="entry name" value="D-iso_2-hydroxyacid_DH_PdxB"/>
</dbReference>
<dbReference type="EMBL" id="JAHLFV010000043">
    <property type="protein sequence ID" value="MBU3849296.1"/>
    <property type="molecule type" value="Genomic_DNA"/>
</dbReference>
<proteinExistence type="inferred from homology"/>
<evidence type="ECO:0000259" key="6">
    <source>
        <dbReference type="Pfam" id="PF02826"/>
    </source>
</evidence>
<evidence type="ECO:0000313" key="7">
    <source>
        <dbReference type="EMBL" id="MBU3849296.1"/>
    </source>
</evidence>
<dbReference type="PROSITE" id="PS00670">
    <property type="entry name" value="D_2_HYDROXYACID_DH_2"/>
    <property type="match status" value="1"/>
</dbReference>
<dbReference type="Proteomes" id="UP000823914">
    <property type="component" value="Unassembled WGS sequence"/>
</dbReference>
<accession>A0A9E2L248</accession>
<keyword evidence="2 4" id="KW-0560">Oxidoreductase</keyword>
<sequence length="318" mass="34994">MKIVVLDGNCVNPGDITWEPVEKLGDIKVYPRTAPDKVVERIGDADIILTNKVLITEEILVACPHLKYIGVLATGYNIIDLDAAKNRNIPVTNIPGYSSQAVSQFVFALLMEACCHVYEHSQSVHNGDWIRSEDFCYWKFPQIELWNKTLGIFGYGSIGASVATVAKVLGMKVICFTRTPAKIPANSGIQAVSLEELWKESDVISLHAPLTRETENLINKDSIAKMKEGVIIINTARGPLVNEIDMAEALKDGKVGCFCADVISKEPMAQDNPLLHAPNCILTPHIAWATREARMRLMSIAADNIRAFLNGKPLNVVN</sequence>
<keyword evidence="3" id="KW-0520">NAD</keyword>
<dbReference type="Pfam" id="PF00389">
    <property type="entry name" value="2-Hacid_dh"/>
    <property type="match status" value="1"/>
</dbReference>
<dbReference type="PANTHER" id="PTHR43761">
    <property type="entry name" value="D-ISOMER SPECIFIC 2-HYDROXYACID DEHYDROGENASE FAMILY PROTEIN (AFU_ORTHOLOGUE AFUA_1G13630)"/>
    <property type="match status" value="1"/>
</dbReference>
<dbReference type="PROSITE" id="PS00671">
    <property type="entry name" value="D_2_HYDROXYACID_DH_3"/>
    <property type="match status" value="1"/>
</dbReference>
<reference evidence="7" key="1">
    <citation type="journal article" date="2021" name="PeerJ">
        <title>Extensive microbial diversity within the chicken gut microbiome revealed by metagenomics and culture.</title>
        <authorList>
            <person name="Gilroy R."/>
            <person name="Ravi A."/>
            <person name="Getino M."/>
            <person name="Pursley I."/>
            <person name="Horton D.L."/>
            <person name="Alikhan N.F."/>
            <person name="Baker D."/>
            <person name="Gharbi K."/>
            <person name="Hall N."/>
            <person name="Watson M."/>
            <person name="Adriaenssens E.M."/>
            <person name="Foster-Nyarko E."/>
            <person name="Jarju S."/>
            <person name="Secka A."/>
            <person name="Antonio M."/>
            <person name="Oren A."/>
            <person name="Chaudhuri R.R."/>
            <person name="La Ragione R."/>
            <person name="Hildebrand F."/>
            <person name="Pallen M.J."/>
        </authorList>
    </citation>
    <scope>NUCLEOTIDE SEQUENCE</scope>
    <source>
        <strain evidence="7">Gambia15-2214</strain>
    </source>
</reference>
<dbReference type="SUPFAM" id="SSF51735">
    <property type="entry name" value="NAD(P)-binding Rossmann-fold domains"/>
    <property type="match status" value="1"/>
</dbReference>
<comment type="caution">
    <text evidence="7">The sequence shown here is derived from an EMBL/GenBank/DDBJ whole genome shotgun (WGS) entry which is preliminary data.</text>
</comment>
<comment type="similarity">
    <text evidence="1 4">Belongs to the D-isomer specific 2-hydroxyacid dehydrogenase family.</text>
</comment>
<evidence type="ECO:0000256" key="4">
    <source>
        <dbReference type="RuleBase" id="RU003719"/>
    </source>
</evidence>
<dbReference type="CDD" id="cd12162">
    <property type="entry name" value="2-Hacid_dh_4"/>
    <property type="match status" value="1"/>
</dbReference>
<dbReference type="GO" id="GO:0051287">
    <property type="term" value="F:NAD binding"/>
    <property type="evidence" value="ECO:0007669"/>
    <property type="project" value="InterPro"/>
</dbReference>
<dbReference type="FunFam" id="3.40.50.720:FF:000203">
    <property type="entry name" value="D-3-phosphoglycerate dehydrogenase (SerA)"/>
    <property type="match status" value="1"/>
</dbReference>
<reference evidence="7" key="2">
    <citation type="submission" date="2021-04" db="EMBL/GenBank/DDBJ databases">
        <authorList>
            <person name="Gilroy R."/>
        </authorList>
    </citation>
    <scope>NUCLEOTIDE SEQUENCE</scope>
    <source>
        <strain evidence="7">Gambia15-2214</strain>
    </source>
</reference>
<dbReference type="GO" id="GO:0016616">
    <property type="term" value="F:oxidoreductase activity, acting on the CH-OH group of donors, NAD or NADP as acceptor"/>
    <property type="evidence" value="ECO:0007669"/>
    <property type="project" value="InterPro"/>
</dbReference>
<dbReference type="InterPro" id="IPR029753">
    <property type="entry name" value="D-isomer_DH_CS"/>
</dbReference>
<dbReference type="AlphaFoldDB" id="A0A9E2L248"/>
<evidence type="ECO:0000256" key="2">
    <source>
        <dbReference type="ARBA" id="ARBA00023002"/>
    </source>
</evidence>
<dbReference type="SUPFAM" id="SSF52283">
    <property type="entry name" value="Formate/glycerate dehydrogenase catalytic domain-like"/>
    <property type="match status" value="1"/>
</dbReference>